<feature type="region of interest" description="Disordered" evidence="1">
    <location>
        <begin position="1116"/>
        <end position="1331"/>
    </location>
</feature>
<feature type="compositionally biased region" description="Basic and acidic residues" evidence="1">
    <location>
        <begin position="756"/>
        <end position="778"/>
    </location>
</feature>
<organism evidence="2 3">
    <name type="scientific">Gloeophyllum trabeum (strain ATCC 11539 / FP-39264 / Madison 617)</name>
    <name type="common">Brown rot fungus</name>
    <dbReference type="NCBI Taxonomy" id="670483"/>
    <lineage>
        <taxon>Eukaryota</taxon>
        <taxon>Fungi</taxon>
        <taxon>Dikarya</taxon>
        <taxon>Basidiomycota</taxon>
        <taxon>Agaricomycotina</taxon>
        <taxon>Agaricomycetes</taxon>
        <taxon>Gloeophyllales</taxon>
        <taxon>Gloeophyllaceae</taxon>
        <taxon>Gloeophyllum</taxon>
    </lineage>
</organism>
<keyword evidence="3" id="KW-1185">Reference proteome</keyword>
<feature type="compositionally biased region" description="Acidic residues" evidence="1">
    <location>
        <begin position="210"/>
        <end position="219"/>
    </location>
</feature>
<feature type="compositionally biased region" description="Polar residues" evidence="1">
    <location>
        <begin position="1754"/>
        <end position="1769"/>
    </location>
</feature>
<feature type="compositionally biased region" description="Acidic residues" evidence="1">
    <location>
        <begin position="81"/>
        <end position="99"/>
    </location>
</feature>
<feature type="compositionally biased region" description="Polar residues" evidence="1">
    <location>
        <begin position="1213"/>
        <end position="1232"/>
    </location>
</feature>
<dbReference type="EMBL" id="KB469302">
    <property type="protein sequence ID" value="EPQ55066.1"/>
    <property type="molecule type" value="Genomic_DNA"/>
</dbReference>
<evidence type="ECO:0000313" key="3">
    <source>
        <dbReference type="Proteomes" id="UP000030669"/>
    </source>
</evidence>
<evidence type="ECO:0000256" key="1">
    <source>
        <dbReference type="SAM" id="MobiDB-lite"/>
    </source>
</evidence>
<reference evidence="2 3" key="1">
    <citation type="journal article" date="2012" name="Science">
        <title>The Paleozoic origin of enzymatic lignin decomposition reconstructed from 31 fungal genomes.</title>
        <authorList>
            <person name="Floudas D."/>
            <person name="Binder M."/>
            <person name="Riley R."/>
            <person name="Barry K."/>
            <person name="Blanchette R.A."/>
            <person name="Henrissat B."/>
            <person name="Martinez A.T."/>
            <person name="Otillar R."/>
            <person name="Spatafora J.W."/>
            <person name="Yadav J.S."/>
            <person name="Aerts A."/>
            <person name="Benoit I."/>
            <person name="Boyd A."/>
            <person name="Carlson A."/>
            <person name="Copeland A."/>
            <person name="Coutinho P.M."/>
            <person name="de Vries R.P."/>
            <person name="Ferreira P."/>
            <person name="Findley K."/>
            <person name="Foster B."/>
            <person name="Gaskell J."/>
            <person name="Glotzer D."/>
            <person name="Gorecki P."/>
            <person name="Heitman J."/>
            <person name="Hesse C."/>
            <person name="Hori C."/>
            <person name="Igarashi K."/>
            <person name="Jurgens J.A."/>
            <person name="Kallen N."/>
            <person name="Kersten P."/>
            <person name="Kohler A."/>
            <person name="Kuees U."/>
            <person name="Kumar T.K.A."/>
            <person name="Kuo A."/>
            <person name="LaButti K."/>
            <person name="Larrondo L.F."/>
            <person name="Lindquist E."/>
            <person name="Ling A."/>
            <person name="Lombard V."/>
            <person name="Lucas S."/>
            <person name="Lundell T."/>
            <person name="Martin R."/>
            <person name="McLaughlin D.J."/>
            <person name="Morgenstern I."/>
            <person name="Morin E."/>
            <person name="Murat C."/>
            <person name="Nagy L.G."/>
            <person name="Nolan M."/>
            <person name="Ohm R.A."/>
            <person name="Patyshakuliyeva A."/>
            <person name="Rokas A."/>
            <person name="Ruiz-Duenas F.J."/>
            <person name="Sabat G."/>
            <person name="Salamov A."/>
            <person name="Samejima M."/>
            <person name="Schmutz J."/>
            <person name="Slot J.C."/>
            <person name="St John F."/>
            <person name="Stenlid J."/>
            <person name="Sun H."/>
            <person name="Sun S."/>
            <person name="Syed K."/>
            <person name="Tsang A."/>
            <person name="Wiebenga A."/>
            <person name="Young D."/>
            <person name="Pisabarro A."/>
            <person name="Eastwood D.C."/>
            <person name="Martin F."/>
            <person name="Cullen D."/>
            <person name="Grigoriev I.V."/>
            <person name="Hibbett D.S."/>
        </authorList>
    </citation>
    <scope>NUCLEOTIDE SEQUENCE [LARGE SCALE GENOMIC DNA]</scope>
    <source>
        <strain evidence="2 3">ATCC 11539</strain>
    </source>
</reference>
<feature type="compositionally biased region" description="Acidic residues" evidence="1">
    <location>
        <begin position="636"/>
        <end position="651"/>
    </location>
</feature>
<feature type="compositionally biased region" description="Polar residues" evidence="1">
    <location>
        <begin position="1537"/>
        <end position="1549"/>
    </location>
</feature>
<dbReference type="OMA" id="WIGDITG"/>
<proteinExistence type="predicted"/>
<feature type="compositionally biased region" description="Acidic residues" evidence="1">
    <location>
        <begin position="168"/>
        <end position="189"/>
    </location>
</feature>
<feature type="region of interest" description="Disordered" evidence="1">
    <location>
        <begin position="1048"/>
        <end position="1095"/>
    </location>
</feature>
<feature type="compositionally biased region" description="Basic and acidic residues" evidence="1">
    <location>
        <begin position="1397"/>
        <end position="1426"/>
    </location>
</feature>
<feature type="compositionally biased region" description="Acidic residues" evidence="1">
    <location>
        <begin position="29"/>
        <end position="44"/>
    </location>
</feature>
<feature type="compositionally biased region" description="Basic and acidic residues" evidence="1">
    <location>
        <begin position="1379"/>
        <end position="1390"/>
    </location>
</feature>
<feature type="compositionally biased region" description="Basic residues" evidence="1">
    <location>
        <begin position="1823"/>
        <end position="1838"/>
    </location>
</feature>
<feature type="compositionally biased region" description="Polar residues" evidence="1">
    <location>
        <begin position="1343"/>
        <end position="1359"/>
    </location>
</feature>
<feature type="compositionally biased region" description="Low complexity" evidence="1">
    <location>
        <begin position="1318"/>
        <end position="1331"/>
    </location>
</feature>
<feature type="compositionally biased region" description="Acidic residues" evidence="1">
    <location>
        <begin position="1152"/>
        <end position="1169"/>
    </location>
</feature>
<gene>
    <name evidence="2" type="ORF">GLOTRDRAFT_138766</name>
</gene>
<feature type="compositionally biased region" description="Polar residues" evidence="1">
    <location>
        <begin position="1244"/>
        <end position="1258"/>
    </location>
</feature>
<evidence type="ECO:0000313" key="2">
    <source>
        <dbReference type="EMBL" id="EPQ55066.1"/>
    </source>
</evidence>
<feature type="region of interest" description="Disordered" evidence="1">
    <location>
        <begin position="443"/>
        <end position="464"/>
    </location>
</feature>
<feature type="compositionally biased region" description="Polar residues" evidence="1">
    <location>
        <begin position="327"/>
        <end position="337"/>
    </location>
</feature>
<feature type="compositionally biased region" description="Basic and acidic residues" evidence="1">
    <location>
        <begin position="831"/>
        <end position="841"/>
    </location>
</feature>
<feature type="compositionally biased region" description="Basic and acidic residues" evidence="1">
    <location>
        <begin position="716"/>
        <end position="730"/>
    </location>
</feature>
<feature type="compositionally biased region" description="Basic and acidic residues" evidence="1">
    <location>
        <begin position="268"/>
        <end position="290"/>
    </location>
</feature>
<feature type="region of interest" description="Disordered" evidence="1">
    <location>
        <begin position="1"/>
        <end position="341"/>
    </location>
</feature>
<dbReference type="GeneID" id="19304069"/>
<dbReference type="OrthoDB" id="2804229at2759"/>
<feature type="compositionally biased region" description="Basic residues" evidence="1">
    <location>
        <begin position="1293"/>
        <end position="1310"/>
    </location>
</feature>
<dbReference type="RefSeq" id="XP_007866237.1">
    <property type="nucleotide sequence ID" value="XM_007868046.1"/>
</dbReference>
<feature type="compositionally biased region" description="Low complexity" evidence="1">
    <location>
        <begin position="16"/>
        <end position="28"/>
    </location>
</feature>
<dbReference type="KEGG" id="gtr:GLOTRDRAFT_138766"/>
<name>S7Q4X2_GLOTA</name>
<feature type="compositionally biased region" description="Basic and acidic residues" evidence="1">
    <location>
        <begin position="1847"/>
        <end position="1869"/>
    </location>
</feature>
<feature type="region of interest" description="Disordered" evidence="1">
    <location>
        <begin position="1343"/>
        <end position="1570"/>
    </location>
</feature>
<dbReference type="HOGENOM" id="CLU_236467_0_0_1"/>
<protein>
    <submittedName>
        <fullName evidence="2">Uncharacterized protein</fullName>
    </submittedName>
</protein>
<dbReference type="eggNOG" id="ENOG502SF06">
    <property type="taxonomic scope" value="Eukaryota"/>
</dbReference>
<feature type="region of interest" description="Disordered" evidence="1">
    <location>
        <begin position="797"/>
        <end position="875"/>
    </location>
</feature>
<feature type="compositionally biased region" description="Basic and acidic residues" evidence="1">
    <location>
        <begin position="1496"/>
        <end position="1511"/>
    </location>
</feature>
<feature type="region of interest" description="Disordered" evidence="1">
    <location>
        <begin position="1691"/>
        <end position="1869"/>
    </location>
</feature>
<feature type="compositionally biased region" description="Low complexity" evidence="1">
    <location>
        <begin position="615"/>
        <end position="628"/>
    </location>
</feature>
<sequence>MGQSYVAEPMSDAGFASDEYGSDEAASSEGEEDAESEEEEEEEESAPRVNGEGSSGQPIELLSDDEEPPTRPPPKRNEYQDLYDDLYELSEEDEADGPDVPDPWEGPRTYAEDFYSGGDRLDPHEPSNLTPPLATAGDEEEGGMVLTPDVGEEDEGEEPEHEVIDIASDSDEEPAQDKVDLEEDADGEADVNAYPPHTWHSRASNVRDEEQNEEQDQELELPHQPGRAGTPQIPDPWEGPRMYMEDFYSGGDRIDPGALSDPSYLTPRYEEGARSPAREEPAVDEPRYSEQELMADFIGPQGSDGRLRDPPPHLEAQAADEEKDGHISQNSYSNPFDSVQEAAERVAECNWQELYDRGDIGMSTTADDPQSVDLILVVEEPLPNFPSQGDLSHAEALPTLAGKSSYMPREAPMFQRRAQERTLEVAPNGHVDWTWPPAFPVEGASTKLNTSDSPEEVENRQESQGEIAFEQSDTVDAGIVAESAAEAAVSAAVPDASQVEEIISGAEEFPQAEGELSPEELDEVVKAALEAAASGGDSQTIDAMLDFSMSIPMDSVEADENVTADEADEVFAKATQEAAVASFEALFDISHDAEPTKGSVLNVDAEVNVVVEPEQVTEEASAPEASAADYTVPEVGTDDDEEVDELEDDDVASISASEYAARASQAREYSVEEVQSEPRLSEVPDEVASEGLPIAAEPASPVDDVQLRTTESDMALTERQEVGPDARMPESEVQDDAIAPAESAAVEESDVATEPTADHQDVPEVKLSEPDAGREGTKDQQLSEQAIALDVSEFQVAEGAGTPSEPAKEETVLEGAVPASDEEETCLAEESAVKVEDKHSPDTMPDGVPLPIVADPEVPDPASVSNTGGTTTPEAGGAAVFLSRTLSMGGLFTPQGEGSLRTTPERDTGATAFENSNAERITSGTGPARQKSALHIESRIEEADSLEQMSVILPDGPAIPELAAEAVEVAVTPQPDASAIAEVAAAEPTAEAVEATATPRAHDTEAVELHHGSQPVLHADPYPYSLSTPSLDNSISSFLDLQTRSGMVEAGKPTTDDSLGEGDVMGHDSDLDDLELTYPEFRSQSPEGDVAVQPARAYEAPSYRYPPLYVEDMPHLRLVHGGPVPQSQSQSSDAEPSAVSTSRSGVTPGVVAEEEEEEEARPEEEEESASDGSPITGSLGLPPSHAADDSEETPAGTSTIFDSERAQSREVATANNPQAATLSGNDAKSPSLTGIAHDTRHADSSNINDNGLSESAAPSRSRKRKRDLAPLTLPEPRSDGSGSTPNTTAARVRATKAKASPRKAGARGRKTAASSLRAADSYSESGSSGEAAAVAALLVPSSEVTSHNVTTASEPSSTFPKVMLRIKRPPQTQQQQAQKSKEDKQEEGPKAVEQPNAEEKSKDGKESRVEKQSKEDKRPKEVDRVFHLHGRKPKPTAPTLGVPRPRSKPKKVPKPQAEPEAEPQPEPSTEDVPKSEPAKAEQAPVEEPLLSPKSASKPEPEPAPEHEHEPEPEPTQPVQLGSRLPESLPPAPPTSPVKQESSPPATSEVDTAPPTPSLSRRSRRNSQYSSPVTRSHCVYHIVSIPREENGPRVTFMVPGCALMNQDLVKEENIVDIREATTADERRAIQDVESLGFDDDLLVVLKALVSGEQHSVFYLPSLGEDVTRASNDDVESMSGSAYVHNARSAVSKSAAASQTPSPRKVVSASRAGSPSRSVDWRREGSSVSVHTEAHAKQDEQLEESRLPPKRRKYTSRQSSVASHSQESVGNSLPDPSESQPTSAAEARLKPRRSRRLGVDAAAYKPEEDPNAGDSADEGQPTTARRSKKRRGKRGTKRAHGVADDGEEGGDRDTKRVRVETAVEPRVNGDT</sequence>
<accession>S7Q4X2</accession>
<feature type="region of interest" description="Disordered" evidence="1">
    <location>
        <begin position="615"/>
        <end position="785"/>
    </location>
</feature>
<feature type="compositionally biased region" description="Basic and acidic residues" evidence="1">
    <location>
        <begin position="1730"/>
        <end position="1745"/>
    </location>
</feature>
<dbReference type="Proteomes" id="UP000030669">
    <property type="component" value="Unassembled WGS sequence"/>
</dbReference>
<feature type="compositionally biased region" description="Acidic residues" evidence="1">
    <location>
        <begin position="150"/>
        <end position="160"/>
    </location>
</feature>